<comment type="subcellular location">
    <subcellularLocation>
        <location evidence="1">Cytoplasm</location>
    </subcellularLocation>
</comment>
<evidence type="ECO:0000259" key="12">
    <source>
        <dbReference type="PROSITE" id="PS50045"/>
    </source>
</evidence>
<evidence type="ECO:0000256" key="4">
    <source>
        <dbReference type="ARBA" id="ARBA00022741"/>
    </source>
</evidence>
<dbReference type="FunFam" id="3.40.50.300:FF:000006">
    <property type="entry name" value="DNA-binding transcriptional regulator NtrC"/>
    <property type="match status" value="1"/>
</dbReference>
<dbReference type="SUPFAM" id="SSF52172">
    <property type="entry name" value="CheY-like"/>
    <property type="match status" value="1"/>
</dbReference>
<dbReference type="GO" id="GO:0005737">
    <property type="term" value="C:cytoplasm"/>
    <property type="evidence" value="ECO:0007669"/>
    <property type="project" value="UniProtKB-SubCell"/>
</dbReference>
<keyword evidence="7" id="KW-0805">Transcription regulation</keyword>
<evidence type="ECO:0000313" key="14">
    <source>
        <dbReference type="EMBL" id="APG26584.1"/>
    </source>
</evidence>
<feature type="modified residue" description="4-aspartylphosphate" evidence="11">
    <location>
        <position position="55"/>
    </location>
</feature>
<dbReference type="Gene3D" id="3.40.50.300">
    <property type="entry name" value="P-loop containing nucleotide triphosphate hydrolases"/>
    <property type="match status" value="1"/>
</dbReference>
<dbReference type="CDD" id="cd00009">
    <property type="entry name" value="AAA"/>
    <property type="match status" value="1"/>
</dbReference>
<dbReference type="PRINTS" id="PR01590">
    <property type="entry name" value="HTHFIS"/>
</dbReference>
<evidence type="ECO:0000256" key="8">
    <source>
        <dbReference type="ARBA" id="ARBA00023125"/>
    </source>
</evidence>
<dbReference type="FunFam" id="3.40.50.2300:FF:000018">
    <property type="entry name" value="DNA-binding transcriptional regulator NtrC"/>
    <property type="match status" value="1"/>
</dbReference>
<keyword evidence="2" id="KW-0963">Cytoplasm</keyword>
<sequence>MKPSSQILVIDDDPSNREAISLLLNSSGYQVQSAASGEEALELLQKNSFEVILTDLFLPGISGIDILKRVKEDAPSSSVILITGKASAETAVEAMKSGAFDYLTKPLHFERLKVVISKALEKTQLLSENLYLRQQLRGKYRFDKIVGNSLAMQQVFSRMEKIVGTDSTILILGDSGTGKELVAKAIHFNGNRKDKPFVAINCGAIPAELLESELFGHVKGSFTGAVADKKGKFEQAHHGTIFLDEIATMPLHLQMKLLRVLQEQEVEKVGDNKTIKLDVRVISATNANLEDSVRAGEFREDLYYRLNVIPIKLPALKERQEDIALLSRHFVEKFCQETGRTPIAFSSEAMRAMEAYSWPGNVRELENVIERTMTLSEGSTIEISDLPTDIGEADPDSHETDVVGPKLTEQGIDMPQFVAGIERNLILSALALANGVKARAAALLSIKRTTLVEKIKRLKIEA</sequence>
<evidence type="ECO:0000256" key="11">
    <source>
        <dbReference type="PROSITE-ProRule" id="PRU00169"/>
    </source>
</evidence>
<dbReference type="EMBL" id="CP015519">
    <property type="protein sequence ID" value="APG26584.1"/>
    <property type="molecule type" value="Genomic_DNA"/>
</dbReference>
<feature type="domain" description="Sigma-54 factor interaction" evidence="12">
    <location>
        <begin position="145"/>
        <end position="374"/>
    </location>
</feature>
<accession>A0A1L3GKY4</accession>
<dbReference type="PROSITE" id="PS00688">
    <property type="entry name" value="SIGMA54_INTERACT_3"/>
    <property type="match status" value="1"/>
</dbReference>
<dbReference type="InterPro" id="IPR025944">
    <property type="entry name" value="Sigma_54_int_dom_CS"/>
</dbReference>
<dbReference type="InterPro" id="IPR001789">
    <property type="entry name" value="Sig_transdc_resp-reg_receiver"/>
</dbReference>
<dbReference type="OrthoDB" id="9814761at2"/>
<protein>
    <submittedName>
        <fullName evidence="14">Fis family transcriptional regulator</fullName>
    </submittedName>
</protein>
<dbReference type="InterPro" id="IPR011006">
    <property type="entry name" value="CheY-like_superfamily"/>
</dbReference>
<evidence type="ECO:0000256" key="3">
    <source>
        <dbReference type="ARBA" id="ARBA00022553"/>
    </source>
</evidence>
<dbReference type="AlphaFoldDB" id="A0A1L3GKY4"/>
<evidence type="ECO:0000256" key="5">
    <source>
        <dbReference type="ARBA" id="ARBA00022840"/>
    </source>
</evidence>
<organism evidence="14 15">
    <name type="scientific">Syntrophotalea acetylenivorans</name>
    <dbReference type="NCBI Taxonomy" id="1842532"/>
    <lineage>
        <taxon>Bacteria</taxon>
        <taxon>Pseudomonadati</taxon>
        <taxon>Thermodesulfobacteriota</taxon>
        <taxon>Desulfuromonadia</taxon>
        <taxon>Desulfuromonadales</taxon>
        <taxon>Syntrophotaleaceae</taxon>
        <taxon>Syntrophotalea</taxon>
    </lineage>
</organism>
<dbReference type="Gene3D" id="1.10.10.60">
    <property type="entry name" value="Homeodomain-like"/>
    <property type="match status" value="1"/>
</dbReference>
<dbReference type="InterPro" id="IPR009057">
    <property type="entry name" value="Homeodomain-like_sf"/>
</dbReference>
<keyword evidence="6" id="KW-0902">Two-component regulatory system</keyword>
<feature type="domain" description="Response regulatory" evidence="13">
    <location>
        <begin position="6"/>
        <end position="120"/>
    </location>
</feature>
<dbReference type="RefSeq" id="WP_072282545.1">
    <property type="nucleotide sequence ID" value="NZ_CP015519.1"/>
</dbReference>
<keyword evidence="9" id="KW-0010">Activator</keyword>
<dbReference type="Gene3D" id="1.10.8.60">
    <property type="match status" value="1"/>
</dbReference>
<dbReference type="KEGG" id="pef:A7E78_01125"/>
<dbReference type="PROSITE" id="PS00675">
    <property type="entry name" value="SIGMA54_INTERACT_1"/>
    <property type="match status" value="1"/>
</dbReference>
<evidence type="ECO:0000256" key="10">
    <source>
        <dbReference type="ARBA" id="ARBA00023163"/>
    </source>
</evidence>
<dbReference type="InterPro" id="IPR025662">
    <property type="entry name" value="Sigma_54_int_dom_ATP-bd_1"/>
</dbReference>
<keyword evidence="4" id="KW-0547">Nucleotide-binding</keyword>
<dbReference type="SUPFAM" id="SSF52540">
    <property type="entry name" value="P-loop containing nucleoside triphosphate hydrolases"/>
    <property type="match status" value="1"/>
</dbReference>
<keyword evidence="3 11" id="KW-0597">Phosphoprotein</keyword>
<keyword evidence="15" id="KW-1185">Reference proteome</keyword>
<dbReference type="STRING" id="1842532.A7E78_01125"/>
<gene>
    <name evidence="14" type="ORF">A7E78_01125</name>
</gene>
<evidence type="ECO:0000256" key="9">
    <source>
        <dbReference type="ARBA" id="ARBA00023159"/>
    </source>
</evidence>
<dbReference type="PROSITE" id="PS50045">
    <property type="entry name" value="SIGMA54_INTERACT_4"/>
    <property type="match status" value="1"/>
</dbReference>
<evidence type="ECO:0000259" key="13">
    <source>
        <dbReference type="PROSITE" id="PS50110"/>
    </source>
</evidence>
<dbReference type="FunFam" id="1.10.8.60:FF:000014">
    <property type="entry name" value="DNA-binding transcriptional regulator NtrC"/>
    <property type="match status" value="1"/>
</dbReference>
<keyword evidence="8" id="KW-0238">DNA-binding</keyword>
<keyword evidence="10" id="KW-0804">Transcription</keyword>
<dbReference type="Pfam" id="PF00072">
    <property type="entry name" value="Response_reg"/>
    <property type="match status" value="1"/>
</dbReference>
<dbReference type="Proteomes" id="UP000182517">
    <property type="component" value="Chromosome"/>
</dbReference>
<evidence type="ECO:0000256" key="2">
    <source>
        <dbReference type="ARBA" id="ARBA00022490"/>
    </source>
</evidence>
<reference evidence="14 15" key="1">
    <citation type="journal article" date="2017" name="Genome Announc.">
        <title>Complete Genome Sequences of Two Acetylene-Fermenting Pelobacter acetylenicus Strains.</title>
        <authorList>
            <person name="Sutton J.M."/>
            <person name="Baesman S.M."/>
            <person name="Fierst J.L."/>
            <person name="Poret-Peterson A.T."/>
            <person name="Oremland R.S."/>
            <person name="Dunlap D.S."/>
            <person name="Akob D.M."/>
        </authorList>
    </citation>
    <scope>NUCLEOTIDE SEQUENCE [LARGE SCALE GENOMIC DNA]</scope>
    <source>
        <strain evidence="14 15">SFB93</strain>
    </source>
</reference>
<proteinExistence type="predicted"/>
<dbReference type="SMART" id="SM00382">
    <property type="entry name" value="AAA"/>
    <property type="match status" value="1"/>
</dbReference>
<dbReference type="Gene3D" id="3.40.50.2300">
    <property type="match status" value="1"/>
</dbReference>
<dbReference type="GO" id="GO:0005524">
    <property type="term" value="F:ATP binding"/>
    <property type="evidence" value="ECO:0007669"/>
    <property type="project" value="UniProtKB-KW"/>
</dbReference>
<evidence type="ECO:0000256" key="7">
    <source>
        <dbReference type="ARBA" id="ARBA00023015"/>
    </source>
</evidence>
<dbReference type="SUPFAM" id="SSF46689">
    <property type="entry name" value="Homeodomain-like"/>
    <property type="match status" value="1"/>
</dbReference>
<dbReference type="Pfam" id="PF25601">
    <property type="entry name" value="AAA_lid_14"/>
    <property type="match status" value="1"/>
</dbReference>
<dbReference type="InterPro" id="IPR027417">
    <property type="entry name" value="P-loop_NTPase"/>
</dbReference>
<dbReference type="GO" id="GO:0006355">
    <property type="term" value="P:regulation of DNA-templated transcription"/>
    <property type="evidence" value="ECO:0007669"/>
    <property type="project" value="InterPro"/>
</dbReference>
<dbReference type="SMART" id="SM00448">
    <property type="entry name" value="REC"/>
    <property type="match status" value="1"/>
</dbReference>
<dbReference type="PANTHER" id="PTHR32071">
    <property type="entry name" value="TRANSCRIPTIONAL REGULATORY PROTEIN"/>
    <property type="match status" value="1"/>
</dbReference>
<name>A0A1L3GKY4_9BACT</name>
<evidence type="ECO:0000256" key="6">
    <source>
        <dbReference type="ARBA" id="ARBA00023012"/>
    </source>
</evidence>
<keyword evidence="5" id="KW-0067">ATP-binding</keyword>
<dbReference type="GO" id="GO:0000160">
    <property type="term" value="P:phosphorelay signal transduction system"/>
    <property type="evidence" value="ECO:0007669"/>
    <property type="project" value="UniProtKB-KW"/>
</dbReference>
<dbReference type="PROSITE" id="PS50110">
    <property type="entry name" value="RESPONSE_REGULATORY"/>
    <property type="match status" value="1"/>
</dbReference>
<evidence type="ECO:0000256" key="1">
    <source>
        <dbReference type="ARBA" id="ARBA00004496"/>
    </source>
</evidence>
<dbReference type="Pfam" id="PF00158">
    <property type="entry name" value="Sigma54_activat"/>
    <property type="match status" value="1"/>
</dbReference>
<dbReference type="InterPro" id="IPR002078">
    <property type="entry name" value="Sigma_54_int"/>
</dbReference>
<dbReference type="Pfam" id="PF02954">
    <property type="entry name" value="HTH_8"/>
    <property type="match status" value="1"/>
</dbReference>
<dbReference type="GO" id="GO:0043565">
    <property type="term" value="F:sequence-specific DNA binding"/>
    <property type="evidence" value="ECO:0007669"/>
    <property type="project" value="InterPro"/>
</dbReference>
<evidence type="ECO:0000313" key="15">
    <source>
        <dbReference type="Proteomes" id="UP000182517"/>
    </source>
</evidence>
<dbReference type="InterPro" id="IPR002197">
    <property type="entry name" value="HTH_Fis"/>
</dbReference>
<dbReference type="PANTHER" id="PTHR32071:SF81">
    <property type="entry name" value="PROPIONATE CATABOLISM OPERON REGULATORY PROTEIN"/>
    <property type="match status" value="1"/>
</dbReference>
<dbReference type="InterPro" id="IPR003593">
    <property type="entry name" value="AAA+_ATPase"/>
</dbReference>
<dbReference type="InterPro" id="IPR058031">
    <property type="entry name" value="AAA_lid_NorR"/>
</dbReference>